<keyword evidence="2" id="KW-1133">Transmembrane helix</keyword>
<feature type="compositionally biased region" description="Basic and acidic residues" evidence="1">
    <location>
        <begin position="122"/>
        <end position="172"/>
    </location>
</feature>
<organism evidence="3 4">
    <name type="scientific">Jimgerdemannia flammicorona</name>
    <dbReference type="NCBI Taxonomy" id="994334"/>
    <lineage>
        <taxon>Eukaryota</taxon>
        <taxon>Fungi</taxon>
        <taxon>Fungi incertae sedis</taxon>
        <taxon>Mucoromycota</taxon>
        <taxon>Mucoromycotina</taxon>
        <taxon>Endogonomycetes</taxon>
        <taxon>Endogonales</taxon>
        <taxon>Endogonaceae</taxon>
        <taxon>Jimgerdemannia</taxon>
    </lineage>
</organism>
<feature type="region of interest" description="Disordered" evidence="1">
    <location>
        <begin position="94"/>
        <end position="196"/>
    </location>
</feature>
<feature type="transmembrane region" description="Helical" evidence="2">
    <location>
        <begin position="902"/>
        <end position="920"/>
    </location>
</feature>
<protein>
    <submittedName>
        <fullName evidence="3">Uncharacterized protein</fullName>
    </submittedName>
</protein>
<dbReference type="PANTHER" id="PTHR35814:SF1">
    <property type="entry name" value="GLUTATHIONE S-TRANSFERASE-RELATED"/>
    <property type="match status" value="1"/>
</dbReference>
<dbReference type="PANTHER" id="PTHR35814">
    <property type="match status" value="1"/>
</dbReference>
<gene>
    <name evidence="3" type="ORF">BC936DRAFT_143888</name>
</gene>
<feature type="region of interest" description="Disordered" evidence="1">
    <location>
        <begin position="1"/>
        <end position="21"/>
    </location>
</feature>
<keyword evidence="2" id="KW-0472">Membrane</keyword>
<feature type="compositionally biased region" description="Basic and acidic residues" evidence="1">
    <location>
        <begin position="94"/>
        <end position="115"/>
    </location>
</feature>
<feature type="compositionally biased region" description="Basic and acidic residues" evidence="1">
    <location>
        <begin position="185"/>
        <end position="196"/>
    </location>
</feature>
<evidence type="ECO:0000313" key="4">
    <source>
        <dbReference type="Proteomes" id="UP000268093"/>
    </source>
</evidence>
<evidence type="ECO:0000256" key="2">
    <source>
        <dbReference type="SAM" id="Phobius"/>
    </source>
</evidence>
<sequence length="941" mass="103787">MNKFISGWRVVRPDDPPTPDVEERIKETVSLAEGWFEKPTEQAKIGADEKLNDAWKVVGEAKETAGQMMHDTTEAARENLNYASKVVGNKVKDATKTASQKVRDMTEAAGEKVRDATNATENKVREAKKPWEKTRNAKKAAKEKAEEEEKAAMEKAEEEGKAAMEKAEEFKKTASKKVHGASEAVKQKAHDTKKVAEEKIEDVKGVADEKLGDVKKAAGEKLDDMKETAKREGSEVVNEANGYFARFRDWTASQVGGFTSTVKGVEDTVERELYKTTDFIAEHTKPSDADADVDTLKPEANHIVNPPDPEPSFSPYVTGPHDAEPTGQEEQTGFWRWVSGHKAAKDKETQAAAEPTPLCYWFGVGCKPSQDPFASLYTDDAAARVAADRRRRRIESALSKLPPGPSRDRTLRQRDEIASWASRAQAAMREAFGRERSGWDAVMNEVRHDMSEAADKVRHVADGKRSGWSGAKEVVKGAQARKVKHGYEDIELRMREEFDRIVDGEDGDGLKKLYGELRDETFALERKRREEALGLLRRGWERGIREAGGKIEEAERLAEEYRALKRKSWEEAEHTKQVALKKFNEAIEDLRSTIDGAIAVVRARLNDVEARMDHTWDSAVRQVRPSTMWEGKTSASSVVPKDLDSTYETLKRNVGEAGSWLKNGLSSGTPSFGNTSTTTLGSYRHPTTSPTAPLATLYGAVFATWFVVLAMRVYMARKRASVWVGDGTLQMARITCDEYDRAESEVEVEVEVEAETELIQGVPEVEETVVEASSSSVSSTALPVFGLEREDSAVGVEPGLEALGPTTPLAPTTTPTRTTFGFTPLSNYTLCLRLSECIHDLASFTSTIPLLALILAAMELNGYDSRILHPLYIALIASRMLRSERGRAMSNDLGAGIHLGTYVLWTVSTLSALLCVWGWIVSMGGVPGVPVRVVGGGQLGT</sequence>
<dbReference type="EMBL" id="RBNI01002911">
    <property type="protein sequence ID" value="RUP48825.1"/>
    <property type="molecule type" value="Genomic_DNA"/>
</dbReference>
<reference evidence="3 4" key="1">
    <citation type="journal article" date="2018" name="New Phytol.">
        <title>Phylogenomics of Endogonaceae and evolution of mycorrhizas within Mucoromycota.</title>
        <authorList>
            <person name="Chang Y."/>
            <person name="Desiro A."/>
            <person name="Na H."/>
            <person name="Sandor L."/>
            <person name="Lipzen A."/>
            <person name="Clum A."/>
            <person name="Barry K."/>
            <person name="Grigoriev I.V."/>
            <person name="Martin F.M."/>
            <person name="Stajich J.E."/>
            <person name="Smith M.E."/>
            <person name="Bonito G."/>
            <person name="Spatafora J.W."/>
        </authorList>
    </citation>
    <scope>NUCLEOTIDE SEQUENCE [LARGE SCALE GENOMIC DNA]</scope>
    <source>
        <strain evidence="3 4">GMNB39</strain>
    </source>
</reference>
<dbReference type="Proteomes" id="UP000268093">
    <property type="component" value="Unassembled WGS sequence"/>
</dbReference>
<accession>A0A433DDD6</accession>
<dbReference type="Gene3D" id="1.20.120.20">
    <property type="entry name" value="Apolipoprotein"/>
    <property type="match status" value="1"/>
</dbReference>
<feature type="region of interest" description="Disordered" evidence="1">
    <location>
        <begin position="665"/>
        <end position="685"/>
    </location>
</feature>
<keyword evidence="4" id="KW-1185">Reference proteome</keyword>
<keyword evidence="2" id="KW-0812">Transmembrane</keyword>
<proteinExistence type="predicted"/>
<dbReference type="AlphaFoldDB" id="A0A433DDD6"/>
<feature type="compositionally biased region" description="Basic and acidic residues" evidence="1">
    <location>
        <begin position="11"/>
        <end position="21"/>
    </location>
</feature>
<evidence type="ECO:0000313" key="3">
    <source>
        <dbReference type="EMBL" id="RUP48825.1"/>
    </source>
</evidence>
<evidence type="ECO:0000256" key="1">
    <source>
        <dbReference type="SAM" id="MobiDB-lite"/>
    </source>
</evidence>
<name>A0A433DDD6_9FUNG</name>
<feature type="compositionally biased region" description="Polar residues" evidence="1">
    <location>
        <begin position="665"/>
        <end position="681"/>
    </location>
</feature>
<comment type="caution">
    <text evidence="3">The sequence shown here is derived from an EMBL/GenBank/DDBJ whole genome shotgun (WGS) entry which is preliminary data.</text>
</comment>
<dbReference type="OrthoDB" id="2370982at2759"/>
<dbReference type="SUPFAM" id="SSF58113">
    <property type="entry name" value="Apolipoprotein A-I"/>
    <property type="match status" value="1"/>
</dbReference>
<feature type="transmembrane region" description="Helical" evidence="2">
    <location>
        <begin position="692"/>
        <end position="711"/>
    </location>
</feature>